<reference evidence="3 4" key="1">
    <citation type="submission" date="2023-06" db="EMBL/GenBank/DDBJ databases">
        <title>Five Gram-positive bacteria isolated from mangrove sediments in Shenzhen, Guangdong, China.</title>
        <authorList>
            <person name="Yu S."/>
            <person name="Zheng W."/>
            <person name="Huang Y."/>
        </authorList>
    </citation>
    <scope>NUCLEOTIDE SEQUENCE [LARGE SCALE GENOMIC DNA]</scope>
    <source>
        <strain evidence="3 4">SaN35-3</strain>
    </source>
</reference>
<dbReference type="InterPro" id="IPR003848">
    <property type="entry name" value="DUF218"/>
</dbReference>
<keyword evidence="1" id="KW-0812">Transmembrane</keyword>
<dbReference type="PANTHER" id="PTHR30336">
    <property type="entry name" value="INNER MEMBRANE PROTEIN, PROBABLE PERMEASE"/>
    <property type="match status" value="1"/>
</dbReference>
<organism evidence="3 4">
    <name type="scientific">Bacillus carboniphilus</name>
    <dbReference type="NCBI Taxonomy" id="86663"/>
    <lineage>
        <taxon>Bacteria</taxon>
        <taxon>Bacillati</taxon>
        <taxon>Bacillota</taxon>
        <taxon>Bacilli</taxon>
        <taxon>Bacillales</taxon>
        <taxon>Bacillaceae</taxon>
        <taxon>Bacillus</taxon>
    </lineage>
</organism>
<dbReference type="Pfam" id="PF02698">
    <property type="entry name" value="DUF218"/>
    <property type="match status" value="1"/>
</dbReference>
<evidence type="ECO:0000259" key="2">
    <source>
        <dbReference type="Pfam" id="PF02698"/>
    </source>
</evidence>
<accession>A0ABY9JTK6</accession>
<gene>
    <name evidence="3" type="ORF">LC087_00300</name>
</gene>
<feature type="transmembrane region" description="Helical" evidence="1">
    <location>
        <begin position="12"/>
        <end position="31"/>
    </location>
</feature>
<sequence>MIPNLIKTCKIIFLLSFILFSFSALQVWRYGQTKLPANADAAIVLGAAAYHNNPSPVLKERINHAITLYEKGLVKKIIFTGGKGQGAPLSESEVAQKYAIEHQVKESDILIEVDSKITEENIHYAQLIAEEKT</sequence>
<dbReference type="RefSeq" id="WP_306019799.1">
    <property type="nucleotide sequence ID" value="NZ_CP129013.1"/>
</dbReference>
<name>A0ABY9JTK6_9BACI</name>
<protein>
    <submittedName>
        <fullName evidence="3">YdcF family protein</fullName>
    </submittedName>
</protein>
<dbReference type="Proteomes" id="UP001197974">
    <property type="component" value="Chromosome"/>
</dbReference>
<evidence type="ECO:0000313" key="4">
    <source>
        <dbReference type="Proteomes" id="UP001197974"/>
    </source>
</evidence>
<proteinExistence type="predicted"/>
<dbReference type="InterPro" id="IPR051599">
    <property type="entry name" value="Cell_Envelope_Assoc"/>
</dbReference>
<evidence type="ECO:0000313" key="3">
    <source>
        <dbReference type="EMBL" id="WLR42729.1"/>
    </source>
</evidence>
<dbReference type="InterPro" id="IPR014729">
    <property type="entry name" value="Rossmann-like_a/b/a_fold"/>
</dbReference>
<dbReference type="PANTHER" id="PTHR30336:SF20">
    <property type="entry name" value="DUF218 DOMAIN-CONTAINING PROTEIN"/>
    <property type="match status" value="1"/>
</dbReference>
<dbReference type="Gene3D" id="3.40.50.620">
    <property type="entry name" value="HUPs"/>
    <property type="match status" value="1"/>
</dbReference>
<keyword evidence="1" id="KW-1133">Transmembrane helix</keyword>
<keyword evidence="1" id="KW-0472">Membrane</keyword>
<dbReference type="CDD" id="cd06259">
    <property type="entry name" value="YdcF-like"/>
    <property type="match status" value="1"/>
</dbReference>
<keyword evidence="4" id="KW-1185">Reference proteome</keyword>
<dbReference type="EMBL" id="CP129013">
    <property type="protein sequence ID" value="WLR42729.1"/>
    <property type="molecule type" value="Genomic_DNA"/>
</dbReference>
<evidence type="ECO:0000256" key="1">
    <source>
        <dbReference type="SAM" id="Phobius"/>
    </source>
</evidence>
<feature type="domain" description="DUF218" evidence="2">
    <location>
        <begin position="40"/>
        <end position="128"/>
    </location>
</feature>